<dbReference type="RefSeq" id="WP_378752082.1">
    <property type="nucleotide sequence ID" value="NZ_JBHSSV010000008.1"/>
</dbReference>
<reference evidence="3" key="1">
    <citation type="journal article" date="2019" name="Int. J. Syst. Evol. Microbiol.">
        <title>The Global Catalogue of Microorganisms (GCM) 10K type strain sequencing project: providing services to taxonomists for standard genome sequencing and annotation.</title>
        <authorList>
            <consortium name="The Broad Institute Genomics Platform"/>
            <consortium name="The Broad Institute Genome Sequencing Center for Infectious Disease"/>
            <person name="Wu L."/>
            <person name="Ma J."/>
        </authorList>
    </citation>
    <scope>NUCLEOTIDE SEQUENCE [LARGE SCALE GENOMIC DNA]</scope>
    <source>
        <strain evidence="3">CCUG 50754</strain>
    </source>
</reference>
<feature type="transmembrane region" description="Helical" evidence="1">
    <location>
        <begin position="7"/>
        <end position="27"/>
    </location>
</feature>
<keyword evidence="3" id="KW-1185">Reference proteome</keyword>
<accession>A0ABW2ZR76</accession>
<keyword evidence="1" id="KW-0472">Membrane</keyword>
<dbReference type="EMBL" id="JBHTIM010000001">
    <property type="protein sequence ID" value="MFD0780983.1"/>
    <property type="molecule type" value="Genomic_DNA"/>
</dbReference>
<evidence type="ECO:0000313" key="2">
    <source>
        <dbReference type="EMBL" id="MFD0780983.1"/>
    </source>
</evidence>
<evidence type="ECO:0000256" key="1">
    <source>
        <dbReference type="SAM" id="Phobius"/>
    </source>
</evidence>
<keyword evidence="1" id="KW-1133">Transmembrane helix</keyword>
<feature type="transmembrane region" description="Helical" evidence="1">
    <location>
        <begin position="108"/>
        <end position="133"/>
    </location>
</feature>
<keyword evidence="1" id="KW-0812">Transmembrane</keyword>
<comment type="caution">
    <text evidence="2">The sequence shown here is derived from an EMBL/GenBank/DDBJ whole genome shotgun (WGS) entry which is preliminary data.</text>
</comment>
<proteinExistence type="predicted"/>
<feature type="transmembrane region" description="Helical" evidence="1">
    <location>
        <begin position="33"/>
        <end position="54"/>
    </location>
</feature>
<organism evidence="2 3">
    <name type="scientific">Microbacterium koreense</name>
    <dbReference type="NCBI Taxonomy" id="323761"/>
    <lineage>
        <taxon>Bacteria</taxon>
        <taxon>Bacillati</taxon>
        <taxon>Actinomycetota</taxon>
        <taxon>Actinomycetes</taxon>
        <taxon>Micrococcales</taxon>
        <taxon>Microbacteriaceae</taxon>
        <taxon>Microbacterium</taxon>
    </lineage>
</organism>
<dbReference type="Proteomes" id="UP001597042">
    <property type="component" value="Unassembled WGS sequence"/>
</dbReference>
<name>A0ABW2ZR76_9MICO</name>
<feature type="transmembrane region" description="Helical" evidence="1">
    <location>
        <begin position="66"/>
        <end position="88"/>
    </location>
</feature>
<protein>
    <submittedName>
        <fullName evidence="2">Uncharacterized protein</fullName>
    </submittedName>
</protein>
<gene>
    <name evidence="2" type="ORF">ACFQZV_06680</name>
</gene>
<evidence type="ECO:0000313" key="3">
    <source>
        <dbReference type="Proteomes" id="UP001597042"/>
    </source>
</evidence>
<feature type="transmembrane region" description="Helical" evidence="1">
    <location>
        <begin position="185"/>
        <end position="205"/>
    </location>
</feature>
<feature type="transmembrane region" description="Helical" evidence="1">
    <location>
        <begin position="145"/>
        <end position="165"/>
    </location>
</feature>
<sequence length="216" mass="22538">MRQRRLTWMIGGAGLVLCGVIGMLQFSVPGTSLAISVLVDVVFAAAVLLFAIGLSREGSVVARRPLGVTALAVVAVWPLVMRAAQPLLPRVDAATFDSGLAAYREVEGILNTVFFVDLAVSLAASLIACVQIARAGVVPKPWNWAPLWALLVVIVAAAVPQLLFAATSPAGAQGYADMAVLLGRIGFLVRTLGLGIIALVLAARVRPDAVDVYRSA</sequence>